<dbReference type="HOGENOM" id="CLU_582363_0_0_7"/>
<evidence type="ECO:0000256" key="2">
    <source>
        <dbReference type="ARBA" id="ARBA00022475"/>
    </source>
</evidence>
<evidence type="ECO:0000259" key="8">
    <source>
        <dbReference type="Pfam" id="PF02687"/>
    </source>
</evidence>
<dbReference type="InterPro" id="IPR050250">
    <property type="entry name" value="Macrolide_Exporter_MacB"/>
</dbReference>
<feature type="transmembrane region" description="Helical" evidence="7">
    <location>
        <begin position="377"/>
        <end position="401"/>
    </location>
</feature>
<dbReference type="PANTHER" id="PTHR30572:SF4">
    <property type="entry name" value="ABC TRANSPORTER PERMEASE YTRF"/>
    <property type="match status" value="1"/>
</dbReference>
<feature type="transmembrane region" description="Helical" evidence="7">
    <location>
        <begin position="21"/>
        <end position="46"/>
    </location>
</feature>
<feature type="domain" description="ABC3 transporter permease C-terminal" evidence="8">
    <location>
        <begin position="338"/>
        <end position="462"/>
    </location>
</feature>
<evidence type="ECO:0000256" key="4">
    <source>
        <dbReference type="ARBA" id="ARBA00022989"/>
    </source>
</evidence>
<keyword evidence="4 7" id="KW-1133">Transmembrane helix</keyword>
<keyword evidence="5 7" id="KW-0472">Membrane</keyword>
<name>D0LW30_HALO1</name>
<feature type="transmembrane region" description="Helical" evidence="7">
    <location>
        <begin position="325"/>
        <end position="356"/>
    </location>
</feature>
<dbReference type="GO" id="GO:0005886">
    <property type="term" value="C:plasma membrane"/>
    <property type="evidence" value="ECO:0007669"/>
    <property type="project" value="UniProtKB-SubCell"/>
</dbReference>
<proteinExistence type="inferred from homology"/>
<feature type="transmembrane region" description="Helical" evidence="7">
    <location>
        <begin position="430"/>
        <end position="454"/>
    </location>
</feature>
<sequence>MMPTPKLVRLVARNLARSPRHFALSAFGIVVGIAAFVFFLGLSLGVKSVVLGELFPVDRVEVVAPRASFLGKDLTKKLDDQVVETIRTRPGVGMVVPRMSMAFPATGEASFEGHALRFEVGGFADGIPAELLEDEGYADMFRDWEAEAEGAERAPCGPAPSYTCDNAERYYCDLRERRCRHRVPVIVSPTLLELYNGQFAASHGLPVIGQLETFMATRGGLGKMRFAIGLGDTMVAGSTVSVPASKQRTVEGMLLGISSKAMNIGMTVPIGYMERWNREYAGEAAASSYSSIVVQMDDKDQLAPLSAWLESALDLRLADSMGERFATAIFVVTSLFVLISFLIVAISAINIAHNFFMQVSERRREIGVLRAVGATRGDIGLILLGEAALIGALGGLLGVGLARGVAALVDWASARWLPAFPFKPETYFEFPLWLVAAGLGFAVLFCVLGGLLPARKAASEPPARALVQQ</sequence>
<dbReference type="eggNOG" id="COG0577">
    <property type="taxonomic scope" value="Bacteria"/>
</dbReference>
<dbReference type="Pfam" id="PF02687">
    <property type="entry name" value="FtsX"/>
    <property type="match status" value="1"/>
</dbReference>
<dbReference type="STRING" id="502025.Hoch_3460"/>
<evidence type="ECO:0000256" key="7">
    <source>
        <dbReference type="SAM" id="Phobius"/>
    </source>
</evidence>
<evidence type="ECO:0000313" key="10">
    <source>
        <dbReference type="Proteomes" id="UP000001880"/>
    </source>
</evidence>
<dbReference type="PANTHER" id="PTHR30572">
    <property type="entry name" value="MEMBRANE COMPONENT OF TRANSPORTER-RELATED"/>
    <property type="match status" value="1"/>
</dbReference>
<dbReference type="KEGG" id="hoh:Hoch_3460"/>
<dbReference type="InterPro" id="IPR003838">
    <property type="entry name" value="ABC3_permease_C"/>
</dbReference>
<dbReference type="AlphaFoldDB" id="D0LW30"/>
<dbReference type="GO" id="GO:0022857">
    <property type="term" value="F:transmembrane transporter activity"/>
    <property type="evidence" value="ECO:0007669"/>
    <property type="project" value="TreeGrafter"/>
</dbReference>
<comment type="similarity">
    <text evidence="6">Belongs to the ABC-4 integral membrane protein family.</text>
</comment>
<protein>
    <recommendedName>
        <fullName evidence="8">ABC3 transporter permease C-terminal domain-containing protein</fullName>
    </recommendedName>
</protein>
<dbReference type="Proteomes" id="UP000001880">
    <property type="component" value="Chromosome"/>
</dbReference>
<dbReference type="EMBL" id="CP001804">
    <property type="protein sequence ID" value="ACY15962.1"/>
    <property type="molecule type" value="Genomic_DNA"/>
</dbReference>
<comment type="subcellular location">
    <subcellularLocation>
        <location evidence="1">Cell membrane</location>
        <topology evidence="1">Multi-pass membrane protein</topology>
    </subcellularLocation>
</comment>
<evidence type="ECO:0000313" key="9">
    <source>
        <dbReference type="EMBL" id="ACY15962.1"/>
    </source>
</evidence>
<dbReference type="OrthoDB" id="5489286at2"/>
<gene>
    <name evidence="9" type="ordered locus">Hoch_3460</name>
</gene>
<evidence type="ECO:0000256" key="6">
    <source>
        <dbReference type="ARBA" id="ARBA00038076"/>
    </source>
</evidence>
<accession>D0LW30</accession>
<keyword evidence="3 7" id="KW-0812">Transmembrane</keyword>
<evidence type="ECO:0000256" key="3">
    <source>
        <dbReference type="ARBA" id="ARBA00022692"/>
    </source>
</evidence>
<organism evidence="9 10">
    <name type="scientific">Haliangium ochraceum (strain DSM 14365 / JCM 11303 / SMP-2)</name>
    <dbReference type="NCBI Taxonomy" id="502025"/>
    <lineage>
        <taxon>Bacteria</taxon>
        <taxon>Pseudomonadati</taxon>
        <taxon>Myxococcota</taxon>
        <taxon>Polyangia</taxon>
        <taxon>Haliangiales</taxon>
        <taxon>Kofleriaceae</taxon>
        <taxon>Haliangium</taxon>
    </lineage>
</organism>
<evidence type="ECO:0000256" key="5">
    <source>
        <dbReference type="ARBA" id="ARBA00023136"/>
    </source>
</evidence>
<evidence type="ECO:0000256" key="1">
    <source>
        <dbReference type="ARBA" id="ARBA00004651"/>
    </source>
</evidence>
<dbReference type="RefSeq" id="WP_012828561.1">
    <property type="nucleotide sequence ID" value="NC_013440.1"/>
</dbReference>
<keyword evidence="10" id="KW-1185">Reference proteome</keyword>
<keyword evidence="2" id="KW-1003">Cell membrane</keyword>
<reference evidence="9 10" key="1">
    <citation type="journal article" date="2010" name="Stand. Genomic Sci.">
        <title>Complete genome sequence of Haliangium ochraceum type strain (SMP-2).</title>
        <authorList>
            <consortium name="US DOE Joint Genome Institute (JGI-PGF)"/>
            <person name="Ivanova N."/>
            <person name="Daum C."/>
            <person name="Lang E."/>
            <person name="Abt B."/>
            <person name="Kopitz M."/>
            <person name="Saunders E."/>
            <person name="Lapidus A."/>
            <person name="Lucas S."/>
            <person name="Glavina Del Rio T."/>
            <person name="Nolan M."/>
            <person name="Tice H."/>
            <person name="Copeland A."/>
            <person name="Cheng J.F."/>
            <person name="Chen F."/>
            <person name="Bruce D."/>
            <person name="Goodwin L."/>
            <person name="Pitluck S."/>
            <person name="Mavromatis K."/>
            <person name="Pati A."/>
            <person name="Mikhailova N."/>
            <person name="Chen A."/>
            <person name="Palaniappan K."/>
            <person name="Land M."/>
            <person name="Hauser L."/>
            <person name="Chang Y.J."/>
            <person name="Jeffries C.D."/>
            <person name="Detter J.C."/>
            <person name="Brettin T."/>
            <person name="Rohde M."/>
            <person name="Goker M."/>
            <person name="Bristow J."/>
            <person name="Markowitz V."/>
            <person name="Eisen J.A."/>
            <person name="Hugenholtz P."/>
            <person name="Kyrpides N.C."/>
            <person name="Klenk H.P."/>
        </authorList>
    </citation>
    <scope>NUCLEOTIDE SEQUENCE [LARGE SCALE GENOMIC DNA]</scope>
    <source>
        <strain evidence="10">DSM 14365 / CIP 107738 / JCM 11303 / AJ 13395 / SMP-2</strain>
    </source>
</reference>